<organism evidence="1 2">
    <name type="scientific">Gigaspora margarita</name>
    <dbReference type="NCBI Taxonomy" id="4874"/>
    <lineage>
        <taxon>Eukaryota</taxon>
        <taxon>Fungi</taxon>
        <taxon>Fungi incertae sedis</taxon>
        <taxon>Mucoromycota</taxon>
        <taxon>Glomeromycotina</taxon>
        <taxon>Glomeromycetes</taxon>
        <taxon>Diversisporales</taxon>
        <taxon>Gigasporaceae</taxon>
        <taxon>Gigaspora</taxon>
    </lineage>
</organism>
<feature type="non-terminal residue" evidence="1">
    <location>
        <position position="48"/>
    </location>
</feature>
<reference evidence="1 2" key="1">
    <citation type="submission" date="2021-06" db="EMBL/GenBank/DDBJ databases">
        <authorList>
            <person name="Kallberg Y."/>
            <person name="Tangrot J."/>
            <person name="Rosling A."/>
        </authorList>
    </citation>
    <scope>NUCLEOTIDE SEQUENCE [LARGE SCALE GENOMIC DNA]</scope>
    <source>
        <strain evidence="1 2">120-4 pot B 10/14</strain>
    </source>
</reference>
<proteinExistence type="predicted"/>
<comment type="caution">
    <text evidence="1">The sequence shown here is derived from an EMBL/GenBank/DDBJ whole genome shotgun (WGS) entry which is preliminary data.</text>
</comment>
<dbReference type="EMBL" id="CAJVQB010104068">
    <property type="protein sequence ID" value="CAG8851058.1"/>
    <property type="molecule type" value="Genomic_DNA"/>
</dbReference>
<name>A0ABN7X920_GIGMA</name>
<sequence>DRNIVSNLVILGGNLYSIQKRLIEAAKNAFNNNQEIEYAYKIFEEFQS</sequence>
<evidence type="ECO:0000313" key="2">
    <source>
        <dbReference type="Proteomes" id="UP000789901"/>
    </source>
</evidence>
<protein>
    <submittedName>
        <fullName evidence="1">11913_t:CDS:1</fullName>
    </submittedName>
</protein>
<evidence type="ECO:0000313" key="1">
    <source>
        <dbReference type="EMBL" id="CAG8851058.1"/>
    </source>
</evidence>
<dbReference type="Proteomes" id="UP000789901">
    <property type="component" value="Unassembled WGS sequence"/>
</dbReference>
<feature type="non-terminal residue" evidence="1">
    <location>
        <position position="1"/>
    </location>
</feature>
<gene>
    <name evidence="1" type="ORF">GMARGA_LOCUS40539</name>
</gene>
<keyword evidence="2" id="KW-1185">Reference proteome</keyword>
<accession>A0ABN7X920</accession>